<dbReference type="InterPro" id="IPR003658">
    <property type="entry name" value="Anti-sigma_ant"/>
</dbReference>
<dbReference type="SUPFAM" id="SSF52091">
    <property type="entry name" value="SpoIIaa-like"/>
    <property type="match status" value="1"/>
</dbReference>
<reference evidence="4 5" key="1">
    <citation type="journal article" date="2019" name="Int. J. Syst. Evol. Microbiol.">
        <title>The Global Catalogue of Microorganisms (GCM) 10K type strain sequencing project: providing services to taxonomists for standard genome sequencing and annotation.</title>
        <authorList>
            <consortium name="The Broad Institute Genomics Platform"/>
            <consortium name="The Broad Institute Genome Sequencing Center for Infectious Disease"/>
            <person name="Wu L."/>
            <person name="Ma J."/>
        </authorList>
    </citation>
    <scope>NUCLEOTIDE SEQUENCE [LARGE SCALE GENOMIC DNA]</scope>
    <source>
        <strain evidence="4 5">JCM 10673</strain>
    </source>
</reference>
<proteinExistence type="inferred from homology"/>
<dbReference type="Gene3D" id="3.30.750.24">
    <property type="entry name" value="STAS domain"/>
    <property type="match status" value="1"/>
</dbReference>
<dbReference type="PANTHER" id="PTHR33495:SF2">
    <property type="entry name" value="ANTI-SIGMA FACTOR ANTAGONIST TM_1081-RELATED"/>
    <property type="match status" value="1"/>
</dbReference>
<dbReference type="PROSITE" id="PS50801">
    <property type="entry name" value="STAS"/>
    <property type="match status" value="1"/>
</dbReference>
<evidence type="ECO:0000256" key="1">
    <source>
        <dbReference type="ARBA" id="ARBA00009013"/>
    </source>
</evidence>
<evidence type="ECO:0000256" key="2">
    <source>
        <dbReference type="RuleBase" id="RU003749"/>
    </source>
</evidence>
<gene>
    <name evidence="4" type="ORF">GCM10009549_18360</name>
</gene>
<keyword evidence="5" id="KW-1185">Reference proteome</keyword>
<feature type="domain" description="STAS" evidence="3">
    <location>
        <begin position="22"/>
        <end position="102"/>
    </location>
</feature>
<comment type="similarity">
    <text evidence="1 2">Belongs to the anti-sigma-factor antagonist family.</text>
</comment>
<dbReference type="InterPro" id="IPR002645">
    <property type="entry name" value="STAS_dom"/>
</dbReference>
<evidence type="ECO:0000313" key="4">
    <source>
        <dbReference type="EMBL" id="GAA0909687.1"/>
    </source>
</evidence>
<evidence type="ECO:0000259" key="3">
    <source>
        <dbReference type="PROSITE" id="PS50801"/>
    </source>
</evidence>
<dbReference type="CDD" id="cd07043">
    <property type="entry name" value="STAS_anti-anti-sigma_factors"/>
    <property type="match status" value="1"/>
</dbReference>
<sequence>MSQSLAGPAPSHTERTAGATTVVTLSGEVDLLARLSLAPRLDALTAGPRPDLVLDLRRVVFIDCAGLGLLCRARNRVAARGGRLRLISRSASFRRLLRRTGLDGTFVLLPEFGPSPAAESSPRTGTVVPASRG</sequence>
<evidence type="ECO:0000313" key="5">
    <source>
        <dbReference type="Proteomes" id="UP001501005"/>
    </source>
</evidence>
<dbReference type="Proteomes" id="UP001501005">
    <property type="component" value="Unassembled WGS sequence"/>
</dbReference>
<dbReference type="InterPro" id="IPR036513">
    <property type="entry name" value="STAS_dom_sf"/>
</dbReference>
<dbReference type="Pfam" id="PF01740">
    <property type="entry name" value="STAS"/>
    <property type="match status" value="1"/>
</dbReference>
<protein>
    <recommendedName>
        <fullName evidence="2">Anti-sigma factor antagonist</fullName>
    </recommendedName>
</protein>
<dbReference type="RefSeq" id="WP_344048824.1">
    <property type="nucleotide sequence ID" value="NZ_BAAAHG010000010.1"/>
</dbReference>
<dbReference type="NCBIfam" id="TIGR00377">
    <property type="entry name" value="ant_ant_sig"/>
    <property type="match status" value="1"/>
</dbReference>
<dbReference type="PANTHER" id="PTHR33495">
    <property type="entry name" value="ANTI-SIGMA FACTOR ANTAGONIST TM_1081-RELATED-RELATED"/>
    <property type="match status" value="1"/>
</dbReference>
<accession>A0ABN1NIX3</accession>
<comment type="caution">
    <text evidence="4">The sequence shown here is derived from an EMBL/GenBank/DDBJ whole genome shotgun (WGS) entry which is preliminary data.</text>
</comment>
<name>A0ABN1NIX3_9ACTN</name>
<organism evidence="4 5">
    <name type="scientific">Streptomyces thermoalcalitolerans</name>
    <dbReference type="NCBI Taxonomy" id="65605"/>
    <lineage>
        <taxon>Bacteria</taxon>
        <taxon>Bacillati</taxon>
        <taxon>Actinomycetota</taxon>
        <taxon>Actinomycetes</taxon>
        <taxon>Kitasatosporales</taxon>
        <taxon>Streptomycetaceae</taxon>
        <taxon>Streptomyces</taxon>
    </lineage>
</organism>
<dbReference type="EMBL" id="BAAAHG010000010">
    <property type="protein sequence ID" value="GAA0909687.1"/>
    <property type="molecule type" value="Genomic_DNA"/>
</dbReference>